<dbReference type="PaxDb" id="29760-VIT_02s0025g00560.t01"/>
<dbReference type="PANTHER" id="PTHR31263:SF0">
    <property type="entry name" value="CELLULASE FAMILY PROTEIN (AFU_ORTHOLOGUE AFUA_5G14560)"/>
    <property type="match status" value="1"/>
</dbReference>
<evidence type="ECO:0000256" key="1">
    <source>
        <dbReference type="ARBA" id="ARBA00005641"/>
    </source>
</evidence>
<dbReference type="AlphaFoldDB" id="D7TV79"/>
<dbReference type="PANTHER" id="PTHR31263">
    <property type="entry name" value="CELLULASE FAMILY PROTEIN (AFU_ORTHOLOGUE AFUA_5G14560)"/>
    <property type="match status" value="1"/>
</dbReference>
<keyword evidence="3 4" id="KW-0326">Glycosidase</keyword>
<evidence type="ECO:0000313" key="7">
    <source>
        <dbReference type="Proteomes" id="UP000009183"/>
    </source>
</evidence>
<protein>
    <recommendedName>
        <fullName evidence="5">Glycoside hydrolase family 5 domain-containing protein</fullName>
    </recommendedName>
</protein>
<proteinExistence type="inferred from homology"/>
<reference evidence="7" key="1">
    <citation type="journal article" date="2007" name="Nature">
        <title>The grapevine genome sequence suggests ancestral hexaploidization in major angiosperm phyla.</title>
        <authorList>
            <consortium name="The French-Italian Public Consortium for Grapevine Genome Characterization."/>
            <person name="Jaillon O."/>
            <person name="Aury J.-M."/>
            <person name="Noel B."/>
            <person name="Policriti A."/>
            <person name="Clepet C."/>
            <person name="Casagrande A."/>
            <person name="Choisne N."/>
            <person name="Aubourg S."/>
            <person name="Vitulo N."/>
            <person name="Jubin C."/>
            <person name="Vezzi A."/>
            <person name="Legeai F."/>
            <person name="Hugueney P."/>
            <person name="Dasilva C."/>
            <person name="Horner D."/>
            <person name="Mica E."/>
            <person name="Jublot D."/>
            <person name="Poulain J."/>
            <person name="Bruyere C."/>
            <person name="Billault A."/>
            <person name="Segurens B."/>
            <person name="Gouyvenoux M."/>
            <person name="Ugarte E."/>
            <person name="Cattonaro F."/>
            <person name="Anthouard V."/>
            <person name="Vico V."/>
            <person name="Del Fabbro C."/>
            <person name="Alaux M."/>
            <person name="Di Gaspero G."/>
            <person name="Dumas V."/>
            <person name="Felice N."/>
            <person name="Paillard S."/>
            <person name="Juman I."/>
            <person name="Moroldo M."/>
            <person name="Scalabrin S."/>
            <person name="Canaguier A."/>
            <person name="Le Clainche I."/>
            <person name="Malacrida G."/>
            <person name="Durand E."/>
            <person name="Pesole G."/>
            <person name="Laucou V."/>
            <person name="Chatelet P."/>
            <person name="Merdinoglu D."/>
            <person name="Delledonne M."/>
            <person name="Pezzotti M."/>
            <person name="Lecharny A."/>
            <person name="Scarpelli C."/>
            <person name="Artiguenave F."/>
            <person name="Pe M.E."/>
            <person name="Valle G."/>
            <person name="Morgante M."/>
            <person name="Caboche M."/>
            <person name="Adam-Blondon A.-F."/>
            <person name="Weissenbach J."/>
            <person name="Quetier F."/>
            <person name="Wincker P."/>
        </authorList>
    </citation>
    <scope>NUCLEOTIDE SEQUENCE [LARGE SCALE GENOMIC DNA]</scope>
    <source>
        <strain evidence="7">cv. Pinot noir / PN40024</strain>
    </source>
</reference>
<dbReference type="Proteomes" id="UP000009183">
    <property type="component" value="Chromosome 2"/>
</dbReference>
<dbReference type="eggNOG" id="ENOG502QVYM">
    <property type="taxonomic scope" value="Eukaryota"/>
</dbReference>
<keyword evidence="2 4" id="KW-0378">Hydrolase</keyword>
<dbReference type="EMBL" id="FN596251">
    <property type="protein sequence ID" value="CBI34404.3"/>
    <property type="molecule type" value="Genomic_DNA"/>
</dbReference>
<evidence type="ECO:0000259" key="5">
    <source>
        <dbReference type="Pfam" id="PF00150"/>
    </source>
</evidence>
<dbReference type="Gene3D" id="3.20.20.80">
    <property type="entry name" value="Glycosidases"/>
    <property type="match status" value="1"/>
</dbReference>
<dbReference type="Gene3D" id="2.80.10.50">
    <property type="match status" value="1"/>
</dbReference>
<dbReference type="SUPFAM" id="SSF50370">
    <property type="entry name" value="Ricin B-like lectins"/>
    <property type="match status" value="1"/>
</dbReference>
<dbReference type="SMR" id="D7TV79"/>
<dbReference type="InterPro" id="IPR035992">
    <property type="entry name" value="Ricin_B-like_lectins"/>
</dbReference>
<dbReference type="GO" id="GO:0000272">
    <property type="term" value="P:polysaccharide catabolic process"/>
    <property type="evidence" value="ECO:0007669"/>
    <property type="project" value="InterPro"/>
</dbReference>
<organism evidence="6 7">
    <name type="scientific">Vitis vinifera</name>
    <name type="common">Grape</name>
    <dbReference type="NCBI Taxonomy" id="29760"/>
    <lineage>
        <taxon>Eukaryota</taxon>
        <taxon>Viridiplantae</taxon>
        <taxon>Streptophyta</taxon>
        <taxon>Embryophyta</taxon>
        <taxon>Tracheophyta</taxon>
        <taxon>Spermatophyta</taxon>
        <taxon>Magnoliopsida</taxon>
        <taxon>eudicotyledons</taxon>
        <taxon>Gunneridae</taxon>
        <taxon>Pentapetalae</taxon>
        <taxon>rosids</taxon>
        <taxon>Vitales</taxon>
        <taxon>Vitaceae</taxon>
        <taxon>Viteae</taxon>
        <taxon>Vitis</taxon>
    </lineage>
</organism>
<name>D7TV79_VITVI</name>
<dbReference type="GO" id="GO:0004553">
    <property type="term" value="F:hydrolase activity, hydrolyzing O-glycosyl compounds"/>
    <property type="evidence" value="ECO:0007669"/>
    <property type="project" value="InterPro"/>
</dbReference>
<dbReference type="OrthoDB" id="442731at2759"/>
<gene>
    <name evidence="6" type="ordered locus">VIT_02s0025g00560</name>
</gene>
<dbReference type="SUPFAM" id="SSF51445">
    <property type="entry name" value="(Trans)glycosidases"/>
    <property type="match status" value="1"/>
</dbReference>
<dbReference type="STRING" id="29760.D7TV79"/>
<dbReference type="Pfam" id="PF00150">
    <property type="entry name" value="Cellulase"/>
    <property type="match status" value="1"/>
</dbReference>
<sequence>MRGLYSLFARGPMYIIMKEKRSIATILFISLLLFASDSHSLPLSTRGRWVVDDASGQRVKLACVNWISHLQAMVVEGLHKRPLREIAGGITAMGFNCVRLTWATYMFTRPSYGNRSVAESLGELGLSEAKEGVARNNPELLNLSLVEAYEAVVDELGRHGVMVVLDNHVSKPKWCCAEDDGNGFFGDKYFHPKEWLQGLTKVAHRFKDKSQVVAMSMRNELRGPNQTEHIWYKQIRKGGRTIHSINPNLLVIVSGLEFDTDLSFLKQKPLKLKLPNKVVFEAHWYSFSSITGGVEWTEQPLNQICHNRTEWFESGAAFVGTGSNPAPFFLSEFGIDLRGVNPRDNRFFGCFLAFVAQRDLDWALWTLQGSYYYRDGVVGQEETYGVLDYNWDKPRNPKFLKRIRILQDILQDPNSNVPKYHLIFHPRSGRCVSVKGEGQDQIHGRNCKKGSRWSHDGNGGAIRLMGSGLCLKAVGDGLPAKLSTDCSSPQARWKLISKSKLHIAAMDEQGKPLCLDGKNSNSSSILTRTCICALQDGDGSDLDCLTNPQRQWFKFVPSNLP</sequence>
<dbReference type="HOGENOM" id="CLU_039562_2_1_1"/>
<accession>D7TV79</accession>
<evidence type="ECO:0000256" key="2">
    <source>
        <dbReference type="ARBA" id="ARBA00022801"/>
    </source>
</evidence>
<evidence type="ECO:0000313" key="6">
    <source>
        <dbReference type="EMBL" id="CBI34404.3"/>
    </source>
</evidence>
<feature type="domain" description="Glycoside hydrolase family 5" evidence="5">
    <location>
        <begin position="84"/>
        <end position="368"/>
    </location>
</feature>
<dbReference type="OMA" id="MVISEWG"/>
<dbReference type="InterPro" id="IPR017853">
    <property type="entry name" value="GH"/>
</dbReference>
<evidence type="ECO:0000256" key="3">
    <source>
        <dbReference type="ARBA" id="ARBA00023295"/>
    </source>
</evidence>
<dbReference type="InParanoid" id="D7TV79"/>
<keyword evidence="7" id="KW-1185">Reference proteome</keyword>
<dbReference type="InterPro" id="IPR001547">
    <property type="entry name" value="Glyco_hydro_5"/>
</dbReference>
<evidence type="ECO:0000256" key="4">
    <source>
        <dbReference type="RuleBase" id="RU361153"/>
    </source>
</evidence>
<comment type="similarity">
    <text evidence="1 4">Belongs to the glycosyl hydrolase 5 (cellulase A) family.</text>
</comment>